<evidence type="ECO:0000256" key="1">
    <source>
        <dbReference type="SAM" id="Phobius"/>
    </source>
</evidence>
<evidence type="ECO:0000313" key="3">
    <source>
        <dbReference type="Proteomes" id="UP000325273"/>
    </source>
</evidence>
<dbReference type="AlphaFoldDB" id="A0A5B0G6S1"/>
<keyword evidence="1" id="KW-0812">Transmembrane</keyword>
<gene>
    <name evidence="2" type="ORF">FVF58_45185</name>
</gene>
<reference evidence="2 3" key="1">
    <citation type="submission" date="2019-08" db="EMBL/GenBank/DDBJ databases">
        <title>Paraburkholderia sp. DCY113.</title>
        <authorList>
            <person name="Kang J."/>
        </authorList>
    </citation>
    <scope>NUCLEOTIDE SEQUENCE [LARGE SCALE GENOMIC DNA]</scope>
    <source>
        <strain evidence="2 3">DCY113</strain>
    </source>
</reference>
<protein>
    <submittedName>
        <fullName evidence="2">Uncharacterized protein</fullName>
    </submittedName>
</protein>
<comment type="caution">
    <text evidence="2">The sequence shown here is derived from an EMBL/GenBank/DDBJ whole genome shotgun (WGS) entry which is preliminary data.</text>
</comment>
<organism evidence="2 3">
    <name type="scientific">Paraburkholderia panacisoli</name>
    <dbReference type="NCBI Taxonomy" id="2603818"/>
    <lineage>
        <taxon>Bacteria</taxon>
        <taxon>Pseudomonadati</taxon>
        <taxon>Pseudomonadota</taxon>
        <taxon>Betaproteobacteria</taxon>
        <taxon>Burkholderiales</taxon>
        <taxon>Burkholderiaceae</taxon>
        <taxon>Paraburkholderia</taxon>
    </lineage>
</organism>
<dbReference type="EMBL" id="VTUZ01000061">
    <property type="protein sequence ID" value="KAA0998281.1"/>
    <property type="molecule type" value="Genomic_DNA"/>
</dbReference>
<feature type="transmembrane region" description="Helical" evidence="1">
    <location>
        <begin position="12"/>
        <end position="34"/>
    </location>
</feature>
<sequence length="65" mass="6981">MIEVLDLLFDISLAVVSAAATGSIFALLIGQIAVAHKHIVRHLGSSRLANVGWLRAGRARTHQHT</sequence>
<keyword evidence="3" id="KW-1185">Reference proteome</keyword>
<keyword evidence="1" id="KW-0472">Membrane</keyword>
<dbReference type="RefSeq" id="WP_149676071.1">
    <property type="nucleotide sequence ID" value="NZ_VTUZ01000061.1"/>
</dbReference>
<accession>A0A5B0G6S1</accession>
<evidence type="ECO:0000313" key="2">
    <source>
        <dbReference type="EMBL" id="KAA0998281.1"/>
    </source>
</evidence>
<keyword evidence="1" id="KW-1133">Transmembrane helix</keyword>
<dbReference type="Proteomes" id="UP000325273">
    <property type="component" value="Unassembled WGS sequence"/>
</dbReference>
<proteinExistence type="predicted"/>
<name>A0A5B0G6S1_9BURK</name>